<keyword evidence="8" id="KW-0318">Glutathionylation</keyword>
<dbReference type="GO" id="GO:0046872">
    <property type="term" value="F:metal ion binding"/>
    <property type="evidence" value="ECO:0007669"/>
    <property type="project" value="UniProtKB-KW"/>
</dbReference>
<proteinExistence type="inferred from homology"/>
<comment type="catalytic activity">
    <reaction evidence="12">
        <text>D-ribulose 5-phosphate = (2S)-2-hydroxy-3-oxobutyl phosphate + formate + H(+)</text>
        <dbReference type="Rhea" id="RHEA:18457"/>
        <dbReference type="ChEBI" id="CHEBI:15378"/>
        <dbReference type="ChEBI" id="CHEBI:15740"/>
        <dbReference type="ChEBI" id="CHEBI:58121"/>
        <dbReference type="ChEBI" id="CHEBI:58830"/>
        <dbReference type="EC" id="4.1.99.12"/>
    </reaction>
</comment>
<comment type="cofactor">
    <cofactor evidence="12">
        <name>Mg(2+)</name>
        <dbReference type="ChEBI" id="CHEBI:18420"/>
    </cofactor>
    <cofactor evidence="12">
        <name>Mn(2+)</name>
        <dbReference type="ChEBI" id="CHEBI:29035"/>
    </cofactor>
    <text evidence="12">Binds 2 divalent metal cations per subunit. Magnesium or manganese.</text>
</comment>
<evidence type="ECO:0000256" key="10">
    <source>
        <dbReference type="ARBA" id="ARBA00023239"/>
    </source>
</evidence>
<dbReference type="GO" id="GO:0009231">
    <property type="term" value="P:riboflavin biosynthetic process"/>
    <property type="evidence" value="ECO:0007669"/>
    <property type="project" value="UniProtKB-UniPathway"/>
</dbReference>
<dbReference type="GO" id="GO:0008686">
    <property type="term" value="F:3,4-dihydroxy-2-butanone-4-phosphate synthase activity"/>
    <property type="evidence" value="ECO:0007669"/>
    <property type="project" value="UniProtKB-EC"/>
</dbReference>
<dbReference type="GO" id="GO:0005758">
    <property type="term" value="C:mitochondrial intermembrane space"/>
    <property type="evidence" value="ECO:0007669"/>
    <property type="project" value="TreeGrafter"/>
</dbReference>
<keyword evidence="9 12" id="KW-0464">Manganese</keyword>
<evidence type="ECO:0000313" key="14">
    <source>
        <dbReference type="Proteomes" id="UP000664521"/>
    </source>
</evidence>
<evidence type="ECO:0000256" key="12">
    <source>
        <dbReference type="RuleBase" id="RU003843"/>
    </source>
</evidence>
<keyword evidence="7 12" id="KW-0460">Magnesium</keyword>
<evidence type="ECO:0000256" key="3">
    <source>
        <dbReference type="ARBA" id="ARBA00012153"/>
    </source>
</evidence>
<dbReference type="PANTHER" id="PTHR21327">
    <property type="entry name" value="GTP CYCLOHYDROLASE II-RELATED"/>
    <property type="match status" value="1"/>
</dbReference>
<dbReference type="OrthoDB" id="60371at2759"/>
<dbReference type="SUPFAM" id="SSF55821">
    <property type="entry name" value="YrdC/RibB"/>
    <property type="match status" value="1"/>
</dbReference>
<dbReference type="AlphaFoldDB" id="A0A8H3FA64"/>
<comment type="function">
    <text evidence="12">Catalyzes the conversion of D-ribulose 5-phosphate to formate and 3,4-dihydroxy-2-butanone 4-phosphate.</text>
</comment>
<organism evidence="13 14">
    <name type="scientific">Heterodermia speciosa</name>
    <dbReference type="NCBI Taxonomy" id="116794"/>
    <lineage>
        <taxon>Eukaryota</taxon>
        <taxon>Fungi</taxon>
        <taxon>Dikarya</taxon>
        <taxon>Ascomycota</taxon>
        <taxon>Pezizomycotina</taxon>
        <taxon>Lecanoromycetes</taxon>
        <taxon>OSLEUM clade</taxon>
        <taxon>Lecanoromycetidae</taxon>
        <taxon>Caliciales</taxon>
        <taxon>Physciaceae</taxon>
        <taxon>Heterodermia</taxon>
    </lineage>
</organism>
<name>A0A8H3FA64_9LECA</name>
<comment type="pathway">
    <text evidence="1 12">Cofactor biosynthesis; riboflavin biosynthesis; 2-hydroxy-3-oxobutyl phosphate from D-ribulose 5-phosphate: step 1/1.</text>
</comment>
<evidence type="ECO:0000256" key="5">
    <source>
        <dbReference type="ARBA" id="ARBA00022619"/>
    </source>
</evidence>
<dbReference type="Pfam" id="PF00926">
    <property type="entry name" value="DHBP_synthase"/>
    <property type="match status" value="1"/>
</dbReference>
<accession>A0A8H3FA64</accession>
<evidence type="ECO:0000313" key="13">
    <source>
        <dbReference type="EMBL" id="CAF9917046.1"/>
    </source>
</evidence>
<evidence type="ECO:0000256" key="9">
    <source>
        <dbReference type="ARBA" id="ARBA00023211"/>
    </source>
</evidence>
<sequence>MVSTIKKTSNGGGELPMAIETPTMPAEESVTTSSGIIPNGVVYGEAHMDGTSKPYPSHVNGTAGEIVNGVAAPELAFDSIESTISSFKTGSFIIVLDAPTRENEGDLICAAQDFTPEKAAFMIRHTSGLICSPLSPAFTHSLNLPQMVPSGKNSEVDGTAYTVSVDAVADGMTTGISACDRAMTCRKLSEPGAQPEDFRRPGHVFPLRAKEGGVRQRRGHTEATVEFCRLAGKREVGAICELVEEGEELGKGTGCIARAERTFPGGGMMRGEACLAFGRRWGIKVCTIEALVEYLEKSERSVVDR</sequence>
<evidence type="ECO:0000256" key="4">
    <source>
        <dbReference type="ARBA" id="ARBA00018836"/>
    </source>
</evidence>
<dbReference type="NCBIfam" id="TIGR00506">
    <property type="entry name" value="ribB"/>
    <property type="match status" value="1"/>
</dbReference>
<evidence type="ECO:0000256" key="8">
    <source>
        <dbReference type="ARBA" id="ARBA00023206"/>
    </source>
</evidence>
<reference evidence="13" key="1">
    <citation type="submission" date="2021-03" db="EMBL/GenBank/DDBJ databases">
        <authorList>
            <person name="Tagirdzhanova G."/>
        </authorList>
    </citation>
    <scope>NUCLEOTIDE SEQUENCE</scope>
</reference>
<dbReference type="FunFam" id="3.90.870.10:FF:000002">
    <property type="entry name" value="3,4-dihydroxy-2-butanone 4-phosphate synthase"/>
    <property type="match status" value="1"/>
</dbReference>
<keyword evidence="6 12" id="KW-0479">Metal-binding</keyword>
<evidence type="ECO:0000256" key="7">
    <source>
        <dbReference type="ARBA" id="ARBA00022842"/>
    </source>
</evidence>
<dbReference type="Proteomes" id="UP000664521">
    <property type="component" value="Unassembled WGS sequence"/>
</dbReference>
<evidence type="ECO:0000256" key="1">
    <source>
        <dbReference type="ARBA" id="ARBA00004904"/>
    </source>
</evidence>
<dbReference type="EMBL" id="CAJPDS010000019">
    <property type="protein sequence ID" value="CAF9917046.1"/>
    <property type="molecule type" value="Genomic_DNA"/>
</dbReference>
<dbReference type="UniPathway" id="UPA00275">
    <property type="reaction ID" value="UER00399"/>
</dbReference>
<evidence type="ECO:0000256" key="11">
    <source>
        <dbReference type="ARBA" id="ARBA00060730"/>
    </source>
</evidence>
<evidence type="ECO:0000256" key="6">
    <source>
        <dbReference type="ARBA" id="ARBA00022723"/>
    </source>
</evidence>
<comment type="subunit">
    <text evidence="2 12">Homodimer.</text>
</comment>
<dbReference type="GO" id="GO:0005829">
    <property type="term" value="C:cytosol"/>
    <property type="evidence" value="ECO:0007669"/>
    <property type="project" value="TreeGrafter"/>
</dbReference>
<comment type="caution">
    <text evidence="13">The sequence shown here is derived from an EMBL/GenBank/DDBJ whole genome shotgun (WGS) entry which is preliminary data.</text>
</comment>
<dbReference type="InterPro" id="IPR017945">
    <property type="entry name" value="DHBP_synth_RibB-like_a/b_dom"/>
</dbReference>
<dbReference type="InterPro" id="IPR000422">
    <property type="entry name" value="DHBP_synthase_RibB"/>
</dbReference>
<dbReference type="Gene3D" id="3.90.870.10">
    <property type="entry name" value="DHBP synthase"/>
    <property type="match status" value="1"/>
</dbReference>
<dbReference type="PANTHER" id="PTHR21327:SF18">
    <property type="entry name" value="3,4-DIHYDROXY-2-BUTANONE 4-PHOSPHATE SYNTHASE"/>
    <property type="match status" value="1"/>
</dbReference>
<gene>
    <name evidence="13" type="ORF">HETSPECPRED_003085</name>
</gene>
<comment type="similarity">
    <text evidence="11 12">Belongs to the DHBP synthase family.</text>
</comment>
<keyword evidence="10 12" id="KW-0456">Lyase</keyword>
<keyword evidence="14" id="KW-1185">Reference proteome</keyword>
<evidence type="ECO:0000256" key="2">
    <source>
        <dbReference type="ARBA" id="ARBA00011738"/>
    </source>
</evidence>
<protein>
    <recommendedName>
        <fullName evidence="4 12">3,4-dihydroxy-2-butanone 4-phosphate synthase</fullName>
        <shortName evidence="12">DHBP synthase</shortName>
        <ecNumber evidence="3 12">4.1.99.12</ecNumber>
    </recommendedName>
</protein>
<dbReference type="EC" id="4.1.99.12" evidence="3 12"/>
<keyword evidence="5 12" id="KW-0686">Riboflavin biosynthesis</keyword>